<keyword evidence="4" id="KW-0067">ATP-binding</keyword>
<dbReference type="SUPFAM" id="SSF52540">
    <property type="entry name" value="P-loop containing nucleoside triphosphate hydrolases"/>
    <property type="match status" value="1"/>
</dbReference>
<protein>
    <submittedName>
        <fullName evidence="5">40251_t:CDS:1</fullName>
    </submittedName>
</protein>
<accession>A0ABN7WBL0</accession>
<keyword evidence="6" id="KW-1185">Reference proteome</keyword>
<evidence type="ECO:0000256" key="4">
    <source>
        <dbReference type="ARBA" id="ARBA00022840"/>
    </source>
</evidence>
<dbReference type="PANTHER" id="PTHR18934">
    <property type="entry name" value="ATP-DEPENDENT RNA HELICASE"/>
    <property type="match status" value="1"/>
</dbReference>
<keyword evidence="3" id="KW-0347">Helicase</keyword>
<proteinExistence type="predicted"/>
<comment type="caution">
    <text evidence="5">The sequence shown here is derived from an EMBL/GenBank/DDBJ whole genome shotgun (WGS) entry which is preliminary data.</text>
</comment>
<evidence type="ECO:0000256" key="1">
    <source>
        <dbReference type="ARBA" id="ARBA00022741"/>
    </source>
</evidence>
<gene>
    <name evidence="5" type="ORF">GMARGA_LOCUS28797</name>
</gene>
<dbReference type="PANTHER" id="PTHR18934:SF99">
    <property type="entry name" value="ATP-DEPENDENT RNA HELICASE DHX37-RELATED"/>
    <property type="match status" value="1"/>
</dbReference>
<name>A0ABN7WBL0_GIGMA</name>
<keyword evidence="2" id="KW-0378">Hydrolase</keyword>
<evidence type="ECO:0000313" key="5">
    <source>
        <dbReference type="EMBL" id="CAG8825253.1"/>
    </source>
</evidence>
<dbReference type="EMBL" id="CAJVQB010037495">
    <property type="protein sequence ID" value="CAG8825253.1"/>
    <property type="molecule type" value="Genomic_DNA"/>
</dbReference>
<dbReference type="InterPro" id="IPR027417">
    <property type="entry name" value="P-loop_NTPase"/>
</dbReference>
<dbReference type="Gene3D" id="3.40.50.300">
    <property type="entry name" value="P-loop containing nucleotide triphosphate hydrolases"/>
    <property type="match status" value="1"/>
</dbReference>
<keyword evidence="1" id="KW-0547">Nucleotide-binding</keyword>
<reference evidence="5 6" key="1">
    <citation type="submission" date="2021-06" db="EMBL/GenBank/DDBJ databases">
        <authorList>
            <person name="Kallberg Y."/>
            <person name="Tangrot J."/>
            <person name="Rosling A."/>
        </authorList>
    </citation>
    <scope>NUCLEOTIDE SEQUENCE [LARGE SCALE GENOMIC DNA]</scope>
    <source>
        <strain evidence="5 6">120-4 pot B 10/14</strain>
    </source>
</reference>
<evidence type="ECO:0000256" key="3">
    <source>
        <dbReference type="ARBA" id="ARBA00022806"/>
    </source>
</evidence>
<organism evidence="5 6">
    <name type="scientific">Gigaspora margarita</name>
    <dbReference type="NCBI Taxonomy" id="4874"/>
    <lineage>
        <taxon>Eukaryota</taxon>
        <taxon>Fungi</taxon>
        <taxon>Fungi incertae sedis</taxon>
        <taxon>Mucoromycota</taxon>
        <taxon>Glomeromycotina</taxon>
        <taxon>Glomeromycetes</taxon>
        <taxon>Diversisporales</taxon>
        <taxon>Gigasporaceae</taxon>
        <taxon>Gigaspora</taxon>
    </lineage>
</organism>
<evidence type="ECO:0000313" key="6">
    <source>
        <dbReference type="Proteomes" id="UP000789901"/>
    </source>
</evidence>
<dbReference type="Proteomes" id="UP000789901">
    <property type="component" value="Unassembled WGS sequence"/>
</dbReference>
<sequence length="82" mass="9372">MEAINKSFMVVICGETESGKTTQLTQFLYEAGNPELDLYNPGIIGITQPHRVATMELSFRRSNSNRFANNVHKSFHYKYISQ</sequence>
<evidence type="ECO:0000256" key="2">
    <source>
        <dbReference type="ARBA" id="ARBA00022801"/>
    </source>
</evidence>